<dbReference type="CDD" id="cd20708">
    <property type="entry name" value="MIX_IV"/>
    <property type="match status" value="1"/>
</dbReference>
<evidence type="ECO:0000313" key="5">
    <source>
        <dbReference type="Proteomes" id="UP000242847"/>
    </source>
</evidence>
<accession>A0A1S8DBK7</accession>
<dbReference type="InterPro" id="IPR046864">
    <property type="entry name" value="VasX_N"/>
</dbReference>
<name>A0A1S8DBK7_9GAMM</name>
<dbReference type="Proteomes" id="UP000242847">
    <property type="component" value="Unassembled WGS sequence"/>
</dbReference>
<feature type="domain" description="Toxin VasX N-terminal region" evidence="3">
    <location>
        <begin position="21"/>
        <end position="163"/>
    </location>
</feature>
<feature type="compositionally biased region" description="Low complexity" evidence="2">
    <location>
        <begin position="559"/>
        <end position="568"/>
    </location>
</feature>
<dbReference type="OrthoDB" id="6339631at2"/>
<reference evidence="4 5" key="1">
    <citation type="submission" date="2017-01" db="EMBL/GenBank/DDBJ databases">
        <title>Draft genome sequence of Pseudomonas pachastrellae type strain CCUG 46540T from a deep sea.</title>
        <authorList>
            <person name="Gomila M."/>
            <person name="Mulet M."/>
            <person name="Lalucat J."/>
            <person name="Garcia-Valdes E."/>
        </authorList>
    </citation>
    <scope>NUCLEOTIDE SEQUENCE [LARGE SCALE GENOMIC DNA]</scope>
    <source>
        <strain evidence="4 5">CCUG 46540</strain>
    </source>
</reference>
<feature type="region of interest" description="Disordered" evidence="2">
    <location>
        <begin position="559"/>
        <end position="586"/>
    </location>
</feature>
<organism evidence="4 5">
    <name type="scientific">Halopseudomonas pachastrellae</name>
    <dbReference type="NCBI Taxonomy" id="254161"/>
    <lineage>
        <taxon>Bacteria</taxon>
        <taxon>Pseudomonadati</taxon>
        <taxon>Pseudomonadota</taxon>
        <taxon>Gammaproteobacteria</taxon>
        <taxon>Pseudomonadales</taxon>
        <taxon>Pseudomonadaceae</taxon>
        <taxon>Halopseudomonas</taxon>
    </lineage>
</organism>
<sequence length="962" mass="103961">MTQPAAHPEGLQPAACPLLAAVLPVRYAIGPVDPRHPSSLNSATLGLPELKGNFPELGPDHPQLQDAPLGYVPRMLRDGYLYLWDEALQELSEYRVEGALLTLTDRGGGLKGQATGAYLMLAAGAPVRISWSPCAWSDDCFVRIEQEPALRQRMMRELTPGAAPSSGQIQALHPEIGDVKPENFGWSCAPDPSYWLLEDSPLKRMQRCEQQHFALVDDPWGVLMDTAGLIRARNHAFEKLSAHRDEWSIAAIVQSMGDGDTKIRQQIASSIDQSSLQRALREQERETSAHATDILRLADIWAAWFETFGGDTAASLESACEGFDIQLTAAREMLEVSFAAACLGPAATSPGVKAIETALDLEQIKGQPWLLWAVLGVKDRLDGGHLQRILSLPDSLPTVTEDAGEAAARWARISALAAALNLGADNLEKLPLAGGGEPLFAAISTVIGGRLASLSEQVHQQTYILMIAMLARSKQRLDATRLTPQEAMRWVSEQLGTAHNNSQKRRLEKERARLERQQRHAEQGTAATAVSAAVKNRLSSEVKRAVPFLRLVPKPTLSTAAPATAPSQVTPPSPARPAPAVSASPAPPRLGGLAAGIELPSIRELINEAPLKTLIALVSVWNLKEAGNAWVEGQTTQNFVSASSAAMTTASASTAVLQQLAEVRWETHVANAGRLSPLAQQSLVRALGLSSAVMLLQALAAGLDVSYFGWKALIAYRQGDVDSAGVYVGLTSANLALTGASLKAVRALRIARAAVLAGEAQALLAGVRVLSLPLRLTLVGLAATILTGLVSLFFTEDESLEKWLKQLFCGTRRAPWGTSLEKTLQQLYRIVLPVRLKLERWHDVNPRTGQLVEELRLVLELPGQQEYRQGMVSFEGTEHWQYSSGLFGLGGSTQCLRLAWDEHDTLPFYADIGSPAPASVNGLRLGRAYHETNGARLVAIRGSLTYQPVEELYLPAIDIDIS</sequence>
<evidence type="ECO:0000256" key="2">
    <source>
        <dbReference type="SAM" id="MobiDB-lite"/>
    </source>
</evidence>
<comment type="caution">
    <text evidence="4">The sequence shown here is derived from an EMBL/GenBank/DDBJ whole genome shotgun (WGS) entry which is preliminary data.</text>
</comment>
<feature type="coiled-coil region" evidence="1">
    <location>
        <begin position="497"/>
        <end position="524"/>
    </location>
</feature>
<evidence type="ECO:0000256" key="1">
    <source>
        <dbReference type="SAM" id="Coils"/>
    </source>
</evidence>
<keyword evidence="5" id="KW-1185">Reference proteome</keyword>
<evidence type="ECO:0000313" key="4">
    <source>
        <dbReference type="EMBL" id="ONM42818.1"/>
    </source>
</evidence>
<evidence type="ECO:0000259" key="3">
    <source>
        <dbReference type="Pfam" id="PF20249"/>
    </source>
</evidence>
<proteinExistence type="predicted"/>
<dbReference type="STRING" id="254161.SAMN05216256_1293"/>
<keyword evidence="1" id="KW-0175">Coiled coil</keyword>
<gene>
    <name evidence="4" type="ORF">BXT89_15910</name>
</gene>
<dbReference type="AlphaFoldDB" id="A0A1S8DBK7"/>
<dbReference type="EMBL" id="MUBC01000045">
    <property type="protein sequence ID" value="ONM42818.1"/>
    <property type="molecule type" value="Genomic_DNA"/>
</dbReference>
<protein>
    <recommendedName>
        <fullName evidence="3">Toxin VasX N-terminal region domain-containing protein</fullName>
    </recommendedName>
</protein>
<dbReference type="RefSeq" id="WP_083728664.1">
    <property type="nucleotide sequence ID" value="NZ_FOUD01000029.1"/>
</dbReference>
<dbReference type="Pfam" id="PF20249">
    <property type="entry name" value="VasX_N"/>
    <property type="match status" value="1"/>
</dbReference>